<sequence length="172" mass="19216">MLRLQTQLQTGVKSKNPLPTLEGSIQNVELKYCSTSLVKCASGTMGSIKFCAKAPGGGGKEKLIPLIQGPSDTRDLHSSKWLNESRKPESLLAPDLLAFTIQVPQHKDYNYNSASRSLLKPASENRELFSLLFHKLLFMEKLVQVGQVGCFCPFFLLRLKQSEEESFELNKL</sequence>
<name>A0ACB8FEY8_9SAUR</name>
<gene>
    <name evidence="1" type="primary">VPS13B_7</name>
    <name evidence="1" type="ORF">K3G42_023994</name>
</gene>
<comment type="caution">
    <text evidence="1">The sequence shown here is derived from an EMBL/GenBank/DDBJ whole genome shotgun (WGS) entry which is preliminary data.</text>
</comment>
<dbReference type="Proteomes" id="UP000827872">
    <property type="component" value="Linkage Group LG09"/>
</dbReference>
<evidence type="ECO:0000313" key="2">
    <source>
        <dbReference type="Proteomes" id="UP000827872"/>
    </source>
</evidence>
<proteinExistence type="predicted"/>
<dbReference type="EMBL" id="CM037622">
    <property type="protein sequence ID" value="KAH8003779.1"/>
    <property type="molecule type" value="Genomic_DNA"/>
</dbReference>
<protein>
    <submittedName>
        <fullName evidence="1">Vacuolar protein sorting-associated protein 13B</fullName>
    </submittedName>
</protein>
<reference evidence="1" key="1">
    <citation type="submission" date="2021-08" db="EMBL/GenBank/DDBJ databases">
        <title>The first chromosome-level gecko genome reveals the dynamic sex chromosomes of Neotropical dwarf geckos (Sphaerodactylidae: Sphaerodactylus).</title>
        <authorList>
            <person name="Pinto B.J."/>
            <person name="Keating S.E."/>
            <person name="Gamble T."/>
        </authorList>
    </citation>
    <scope>NUCLEOTIDE SEQUENCE</scope>
    <source>
        <strain evidence="1">TG3544</strain>
    </source>
</reference>
<accession>A0ACB8FEY8</accession>
<keyword evidence="2" id="KW-1185">Reference proteome</keyword>
<organism evidence="1 2">
    <name type="scientific">Sphaerodactylus townsendi</name>
    <dbReference type="NCBI Taxonomy" id="933632"/>
    <lineage>
        <taxon>Eukaryota</taxon>
        <taxon>Metazoa</taxon>
        <taxon>Chordata</taxon>
        <taxon>Craniata</taxon>
        <taxon>Vertebrata</taxon>
        <taxon>Euteleostomi</taxon>
        <taxon>Lepidosauria</taxon>
        <taxon>Squamata</taxon>
        <taxon>Bifurcata</taxon>
        <taxon>Gekkota</taxon>
        <taxon>Sphaerodactylidae</taxon>
        <taxon>Sphaerodactylus</taxon>
    </lineage>
</organism>
<evidence type="ECO:0000313" key="1">
    <source>
        <dbReference type="EMBL" id="KAH8003779.1"/>
    </source>
</evidence>